<name>A0A2G5DD59_AQUCA</name>
<evidence type="ECO:0000256" key="3">
    <source>
        <dbReference type="ARBA" id="ARBA00022606"/>
    </source>
</evidence>
<dbReference type="SUPFAM" id="SSF55781">
    <property type="entry name" value="GAF domain-like"/>
    <property type="match status" value="2"/>
</dbReference>
<dbReference type="Pfam" id="PF00989">
    <property type="entry name" value="PAS"/>
    <property type="match status" value="2"/>
</dbReference>
<dbReference type="SMART" id="SM00065">
    <property type="entry name" value="GAF"/>
    <property type="match status" value="1"/>
</dbReference>
<keyword evidence="5" id="KW-0805">Transcription regulation</keyword>
<accession>A0A2G5DD59</accession>
<evidence type="ECO:0000256" key="2">
    <source>
        <dbReference type="ARBA" id="ARBA00022543"/>
    </source>
</evidence>
<dbReference type="PANTHER" id="PTHR47876">
    <property type="entry name" value="OS08G0260000 PROTEIN"/>
    <property type="match status" value="1"/>
</dbReference>
<dbReference type="Pfam" id="PF00360">
    <property type="entry name" value="PHY"/>
    <property type="match status" value="1"/>
</dbReference>
<dbReference type="InterPro" id="IPR013767">
    <property type="entry name" value="PAS_fold"/>
</dbReference>
<dbReference type="Pfam" id="PF02518">
    <property type="entry name" value="HATPase_c"/>
    <property type="match status" value="1"/>
</dbReference>
<dbReference type="Proteomes" id="UP000230069">
    <property type="component" value="Unassembled WGS sequence"/>
</dbReference>
<dbReference type="SMART" id="SM00388">
    <property type="entry name" value="HisKA"/>
    <property type="match status" value="1"/>
</dbReference>
<organism evidence="12 13">
    <name type="scientific">Aquilegia coerulea</name>
    <name type="common">Rocky mountain columbine</name>
    <dbReference type="NCBI Taxonomy" id="218851"/>
    <lineage>
        <taxon>Eukaryota</taxon>
        <taxon>Viridiplantae</taxon>
        <taxon>Streptophyta</taxon>
        <taxon>Embryophyta</taxon>
        <taxon>Tracheophyta</taxon>
        <taxon>Spermatophyta</taxon>
        <taxon>Magnoliopsida</taxon>
        <taxon>Ranunculales</taxon>
        <taxon>Ranunculaceae</taxon>
        <taxon>Thalictroideae</taxon>
        <taxon>Aquilegia</taxon>
    </lineage>
</organism>
<evidence type="ECO:0000313" key="12">
    <source>
        <dbReference type="EMBL" id="PIA41412.1"/>
    </source>
</evidence>
<dbReference type="Gene3D" id="3.30.450.270">
    <property type="match status" value="1"/>
</dbReference>
<evidence type="ECO:0008006" key="14">
    <source>
        <dbReference type="Google" id="ProtNLM"/>
    </source>
</evidence>
<feature type="domain" description="Phytochrome chromophore attachment site" evidence="9">
    <location>
        <begin position="185"/>
        <end position="345"/>
    </location>
</feature>
<evidence type="ECO:0000259" key="11">
    <source>
        <dbReference type="PROSITE" id="PS50112"/>
    </source>
</evidence>
<dbReference type="CDD" id="cd00130">
    <property type="entry name" value="PAS"/>
    <property type="match status" value="2"/>
</dbReference>
<dbReference type="Gene3D" id="3.30.450.40">
    <property type="match status" value="1"/>
</dbReference>
<dbReference type="InterPro" id="IPR003018">
    <property type="entry name" value="GAF"/>
</dbReference>
<dbReference type="InterPro" id="IPR000014">
    <property type="entry name" value="PAS"/>
</dbReference>
<dbReference type="Pfam" id="PF00512">
    <property type="entry name" value="HisKA"/>
    <property type="match status" value="1"/>
</dbReference>
<dbReference type="InterPro" id="IPR043150">
    <property type="entry name" value="Phytochrome_PHY_sf"/>
</dbReference>
<dbReference type="CDD" id="cd00082">
    <property type="entry name" value="HisKA"/>
    <property type="match status" value="1"/>
</dbReference>
<comment type="similarity">
    <text evidence="1">Belongs to the phytochrome family.</text>
</comment>
<dbReference type="PROSITE" id="PS00245">
    <property type="entry name" value="PHYTOCHROME_1"/>
    <property type="match status" value="1"/>
</dbReference>
<dbReference type="FunFam" id="3.30.450.270:FF:000001">
    <property type="entry name" value="Phytochrome"/>
    <property type="match status" value="1"/>
</dbReference>
<evidence type="ECO:0000259" key="10">
    <source>
        <dbReference type="PROSITE" id="PS50109"/>
    </source>
</evidence>
<feature type="compositionally biased region" description="Low complexity" evidence="8">
    <location>
        <begin position="1051"/>
        <end position="1064"/>
    </location>
</feature>
<dbReference type="FunFam" id="3.30.450.40:FF:000006">
    <property type="entry name" value="Phytochrome"/>
    <property type="match status" value="1"/>
</dbReference>
<dbReference type="InterPro" id="IPR029016">
    <property type="entry name" value="GAF-like_dom_sf"/>
</dbReference>
<dbReference type="InterPro" id="IPR013654">
    <property type="entry name" value="PAS_2"/>
</dbReference>
<dbReference type="InterPro" id="IPR001294">
    <property type="entry name" value="Phytochrome"/>
</dbReference>
<dbReference type="Pfam" id="PF01590">
    <property type="entry name" value="GAF"/>
    <property type="match status" value="1"/>
</dbReference>
<dbReference type="InterPro" id="IPR036890">
    <property type="entry name" value="HATPase_C_sf"/>
</dbReference>
<keyword evidence="7" id="KW-0675">Receptor</keyword>
<feature type="domain" description="Histidine kinase" evidence="10">
    <location>
        <begin position="822"/>
        <end position="1041"/>
    </location>
</feature>
<dbReference type="PROSITE" id="PS50109">
    <property type="entry name" value="HIS_KIN"/>
    <property type="match status" value="1"/>
</dbReference>
<dbReference type="PANTHER" id="PTHR47876:SF3">
    <property type="entry name" value="PHYTOCHROME 1"/>
    <property type="match status" value="1"/>
</dbReference>
<dbReference type="Gene3D" id="3.30.565.10">
    <property type="entry name" value="Histidine kinase-like ATPase, C-terminal domain"/>
    <property type="match status" value="1"/>
</dbReference>
<gene>
    <name evidence="12" type="ORF">AQUCO_02200077v1</name>
</gene>
<feature type="non-terminal residue" evidence="12">
    <location>
        <position position="1"/>
    </location>
</feature>
<keyword evidence="2" id="KW-0600">Photoreceptor protein</keyword>
<feature type="region of interest" description="Disordered" evidence="8">
    <location>
        <begin position="1044"/>
        <end position="1064"/>
    </location>
</feature>
<evidence type="ECO:0000259" key="9">
    <source>
        <dbReference type="PROSITE" id="PS50046"/>
    </source>
</evidence>
<evidence type="ECO:0000256" key="8">
    <source>
        <dbReference type="SAM" id="MobiDB-lite"/>
    </source>
</evidence>
<dbReference type="InterPro" id="IPR005467">
    <property type="entry name" value="His_kinase_dom"/>
</dbReference>
<dbReference type="SMART" id="SM00091">
    <property type="entry name" value="PAS"/>
    <property type="match status" value="2"/>
</dbReference>
<proteinExistence type="inferred from homology"/>
<dbReference type="OrthoDB" id="2015534at2759"/>
<dbReference type="GO" id="GO:0009881">
    <property type="term" value="F:photoreceptor activity"/>
    <property type="evidence" value="ECO:0007669"/>
    <property type="project" value="UniProtKB-KW"/>
</dbReference>
<keyword evidence="6" id="KW-0804">Transcription</keyword>
<dbReference type="EMBL" id="KZ305039">
    <property type="protein sequence ID" value="PIA41412.1"/>
    <property type="molecule type" value="Genomic_DNA"/>
</dbReference>
<dbReference type="InterPro" id="IPR003594">
    <property type="entry name" value="HATPase_dom"/>
</dbReference>
<dbReference type="InParanoid" id="A0A2G5DD59"/>
<dbReference type="AlphaFoldDB" id="A0A2G5DD59"/>
<dbReference type="NCBIfam" id="TIGR00229">
    <property type="entry name" value="sensory_box"/>
    <property type="match status" value="1"/>
</dbReference>
<dbReference type="InterPro" id="IPR016132">
    <property type="entry name" value="Phyto_chromo_attachment"/>
</dbReference>
<dbReference type="InterPro" id="IPR003661">
    <property type="entry name" value="HisK_dim/P_dom"/>
</dbReference>
<feature type="domain" description="PAS" evidence="11">
    <location>
        <begin position="567"/>
        <end position="638"/>
    </location>
</feature>
<dbReference type="PROSITE" id="PS50046">
    <property type="entry name" value="PHYTOCHROME_2"/>
    <property type="match status" value="1"/>
</dbReference>
<dbReference type="InterPro" id="IPR013516">
    <property type="entry name" value="Phyto_chromo_BS"/>
</dbReference>
<dbReference type="Pfam" id="PF08446">
    <property type="entry name" value="PAS_2"/>
    <property type="match status" value="1"/>
</dbReference>
<reference evidence="12 13" key="1">
    <citation type="submission" date="2017-09" db="EMBL/GenBank/DDBJ databases">
        <title>WGS assembly of Aquilegia coerulea Goldsmith.</title>
        <authorList>
            <person name="Hodges S."/>
            <person name="Kramer E."/>
            <person name="Nordborg M."/>
            <person name="Tomkins J."/>
            <person name="Borevitz J."/>
            <person name="Derieg N."/>
            <person name="Yan J."/>
            <person name="Mihaltcheva S."/>
            <person name="Hayes R.D."/>
            <person name="Rokhsar D."/>
        </authorList>
    </citation>
    <scope>NUCLEOTIDE SEQUENCE [LARGE SCALE GENOMIC DNA]</scope>
    <source>
        <strain evidence="13">cv. Goldsmith</strain>
    </source>
</reference>
<dbReference type="GO" id="GO:0000155">
    <property type="term" value="F:phosphorelay sensor kinase activity"/>
    <property type="evidence" value="ECO:0007669"/>
    <property type="project" value="InterPro"/>
</dbReference>
<keyword evidence="4" id="KW-0157">Chromophore</keyword>
<evidence type="ECO:0000256" key="5">
    <source>
        <dbReference type="ARBA" id="ARBA00023015"/>
    </source>
</evidence>
<dbReference type="PRINTS" id="PR01033">
    <property type="entry name" value="PHYTOCHROME"/>
</dbReference>
<dbReference type="PROSITE" id="PS50112">
    <property type="entry name" value="PAS"/>
    <property type="match status" value="2"/>
</dbReference>
<keyword evidence="13" id="KW-1185">Reference proteome</keyword>
<evidence type="ECO:0000313" key="13">
    <source>
        <dbReference type="Proteomes" id="UP000230069"/>
    </source>
</evidence>
<protein>
    <recommendedName>
        <fullName evidence="14">Phytochrome</fullName>
    </recommendedName>
</protein>
<evidence type="ECO:0000256" key="4">
    <source>
        <dbReference type="ARBA" id="ARBA00022991"/>
    </source>
</evidence>
<dbReference type="SUPFAM" id="SSF55785">
    <property type="entry name" value="PYP-like sensor domain (PAS domain)"/>
    <property type="match status" value="3"/>
</dbReference>
<sequence>ARLLAEFEHSENDSGKAFNYKDSVKSSPEEVPKEQITAYLSKIQRGGFIQSFGCLLAIEEPSYRILAYSENTSDLLGFNTLVESIKFEGCLLGYDARTLFTKSSAASLMKALCSPDISFSNPVSVVSESAQIPFLAILHKVDVGIVIDLEPIRKGDPAFSVEGALRGQKLALQAISRLQSLPRGDVGALCDAVVEDVRELIGCDRVMVYKFHEDEHGEVVAEIRRSDLEPYLGLHYPAIDIPQAARFLFKKNRVRMICDFRLANVGIIQSEELEQPLMMVNSTLRAPHACHKQYMANMGSNASLVMAIIVNENDTLKLWGLVSCHHLRPRYIPFPIRDACEFIMQAFGVQLSMEQQFLFHMAEKKIQKTQALLYDMILKDVPFGIVTRSPNIMDLVNCNGATFLYDGVCRVLGVTPTELQIKDIISWLIDNDKQSAVCSTNSLADADYPNASTLGEVVCGVASAKITSKDFLLWFRSGTKQEIRWGGAKHHHKDKDDDKNMHPRSSFQAFLEVVKNKSFPWEACEMNAIHSLQHAMEKSFQDMENDSTRITVPSKRIDLEINKLTLVANEMDRLFEMAVAPIFAVDSIGNINRWNSKISELTGLPASSAMGKGLLNELVHLESRESFEHHLSRALRGEEDKSIKLRLKTMGQKEQESVFIVTNVCSCKDNTGNVVSVCFVGQDVTERITKLFPPIFVADENARCSEWNTSMEQLTGSRRSEVIGKTLAGEIFGKFCGLKSQDDITKLMIFLYQTLCSQDDEKYSFAFFDREGIHVEAVLTTNKRIDRGGHVVGCFCFLQTVRNTHQNLNEIDYSSRSKDFEYIRQEIKNPLRGIRFTHKLLESTQVSNDQKQLFQTSDACERQMIAILEAVNIGSIGDGCQELNMDLFLLENVINAVISQVMIFLLEKDLHLMHEISEEIESLSLYGDQIRLQQVFSNFLMNMVHHTQSSEGHVEVKVDEISKLIRDGHDFVHLQFRMIHPGQGLPLQIVQEMFQGENKSVSQEGFGLRAACKILRKMNGSVQYIRETSRCYFLIDIEFQTTKGRGKESEGSSNTMSMSSYSES</sequence>
<keyword evidence="3" id="KW-0716">Sensory transduction</keyword>
<dbReference type="SMART" id="SM00387">
    <property type="entry name" value="HATPase_c"/>
    <property type="match status" value="1"/>
</dbReference>
<dbReference type="InterPro" id="IPR013515">
    <property type="entry name" value="Phytochrome_cen-reg"/>
</dbReference>
<feature type="domain" description="PAS" evidence="11">
    <location>
        <begin position="680"/>
        <end position="732"/>
    </location>
</feature>
<dbReference type="InterPro" id="IPR035965">
    <property type="entry name" value="PAS-like_dom_sf"/>
</dbReference>
<evidence type="ECO:0000256" key="6">
    <source>
        <dbReference type="ARBA" id="ARBA00023163"/>
    </source>
</evidence>
<dbReference type="STRING" id="218851.A0A2G5DD59"/>
<dbReference type="GO" id="GO:0009584">
    <property type="term" value="P:detection of visible light"/>
    <property type="evidence" value="ECO:0007669"/>
    <property type="project" value="InterPro"/>
</dbReference>
<evidence type="ECO:0000256" key="1">
    <source>
        <dbReference type="ARBA" id="ARBA00008235"/>
    </source>
</evidence>
<evidence type="ECO:0000256" key="7">
    <source>
        <dbReference type="ARBA" id="ARBA00023170"/>
    </source>
</evidence>
<dbReference type="SUPFAM" id="SSF55874">
    <property type="entry name" value="ATPase domain of HSP90 chaperone/DNA topoisomerase II/histidine kinase"/>
    <property type="match status" value="1"/>
</dbReference>
<dbReference type="Gene3D" id="3.30.450.20">
    <property type="entry name" value="PAS domain"/>
    <property type="match status" value="3"/>
</dbReference>
<dbReference type="GO" id="GO:0006355">
    <property type="term" value="P:regulation of DNA-templated transcription"/>
    <property type="evidence" value="ECO:0007669"/>
    <property type="project" value="InterPro"/>
</dbReference>